<sequence length="70" mass="8164">MIFQQLRIGDYFRIPGISFSCVYRKASSSSCTLDMILRPIRRSAIVVPLNRVELSRYIAQKKELIQDLEE</sequence>
<reference evidence="1 2" key="1">
    <citation type="submission" date="2017-06" db="EMBL/GenBank/DDBJ databases">
        <title>Genome sequencing of cyanobaciteial culture collection at National Institute for Environmental Studies (NIES).</title>
        <authorList>
            <person name="Hirose Y."/>
            <person name="Shimura Y."/>
            <person name="Fujisawa T."/>
            <person name="Nakamura Y."/>
            <person name="Kawachi M."/>
        </authorList>
    </citation>
    <scope>NUCLEOTIDE SEQUENCE [LARGE SCALE GENOMIC DNA]</scope>
    <source>
        <strain evidence="1 2">NIES-37</strain>
    </source>
</reference>
<evidence type="ECO:0000313" key="1">
    <source>
        <dbReference type="EMBL" id="BAZ00034.1"/>
    </source>
</evidence>
<evidence type="ECO:0000313" key="2">
    <source>
        <dbReference type="Proteomes" id="UP000218785"/>
    </source>
</evidence>
<dbReference type="Proteomes" id="UP000218785">
    <property type="component" value="Chromosome"/>
</dbReference>
<gene>
    <name evidence="1" type="ORF">NIES37_40170</name>
</gene>
<dbReference type="AlphaFoldDB" id="A0A1Z4N2S7"/>
<accession>A0A1Z4N2S7</accession>
<proteinExistence type="predicted"/>
<protein>
    <submittedName>
        <fullName evidence="1">Uncharacterized protein</fullName>
    </submittedName>
</protein>
<organism evidence="1 2">
    <name type="scientific">Tolypothrix tenuis PCC 7101</name>
    <dbReference type="NCBI Taxonomy" id="231146"/>
    <lineage>
        <taxon>Bacteria</taxon>
        <taxon>Bacillati</taxon>
        <taxon>Cyanobacteriota</taxon>
        <taxon>Cyanophyceae</taxon>
        <taxon>Nostocales</taxon>
        <taxon>Tolypothrichaceae</taxon>
        <taxon>Tolypothrix</taxon>
    </lineage>
</organism>
<keyword evidence="2" id="KW-1185">Reference proteome</keyword>
<dbReference type="KEGG" id="ttq:NIES37_40170"/>
<dbReference type="EMBL" id="AP018248">
    <property type="protein sequence ID" value="BAZ00034.1"/>
    <property type="molecule type" value="Genomic_DNA"/>
</dbReference>
<name>A0A1Z4N2S7_9CYAN</name>